<accession>A0A2P8DVL6</accession>
<comment type="caution">
    <text evidence="10">The sequence shown here is derived from an EMBL/GenBank/DDBJ whole genome shotgun (WGS) entry which is preliminary data.</text>
</comment>
<feature type="signal peptide" evidence="8">
    <location>
        <begin position="1"/>
        <end position="21"/>
    </location>
</feature>
<evidence type="ECO:0000256" key="3">
    <source>
        <dbReference type="ARBA" id="ARBA00022452"/>
    </source>
</evidence>
<dbReference type="Proteomes" id="UP000240708">
    <property type="component" value="Unassembled WGS sequence"/>
</dbReference>
<evidence type="ECO:0000313" key="11">
    <source>
        <dbReference type="Proteomes" id="UP000240708"/>
    </source>
</evidence>
<keyword evidence="3 7" id="KW-1134">Transmembrane beta strand</keyword>
<dbReference type="EMBL" id="PYGF01000014">
    <property type="protein sequence ID" value="PSL01244.1"/>
    <property type="molecule type" value="Genomic_DNA"/>
</dbReference>
<keyword evidence="11" id="KW-1185">Reference proteome</keyword>
<dbReference type="AlphaFoldDB" id="A0A2P8DVL6"/>
<feature type="domain" description="TonB-dependent receptor plug" evidence="9">
    <location>
        <begin position="121"/>
        <end position="225"/>
    </location>
</feature>
<dbReference type="Gene3D" id="2.170.130.10">
    <property type="entry name" value="TonB-dependent receptor, plug domain"/>
    <property type="match status" value="1"/>
</dbReference>
<dbReference type="Gene3D" id="2.60.40.1120">
    <property type="entry name" value="Carboxypeptidase-like, regulatory domain"/>
    <property type="match status" value="1"/>
</dbReference>
<evidence type="ECO:0000256" key="2">
    <source>
        <dbReference type="ARBA" id="ARBA00022448"/>
    </source>
</evidence>
<comment type="similarity">
    <text evidence="7">Belongs to the TonB-dependent receptor family.</text>
</comment>
<dbReference type="OrthoDB" id="9768177at2"/>
<dbReference type="InterPro" id="IPR039426">
    <property type="entry name" value="TonB-dep_rcpt-like"/>
</dbReference>
<dbReference type="NCBIfam" id="TIGR04057">
    <property type="entry name" value="SusC_RagA_signa"/>
    <property type="match status" value="1"/>
</dbReference>
<dbReference type="InterPro" id="IPR036942">
    <property type="entry name" value="Beta-barrel_TonB_sf"/>
</dbReference>
<dbReference type="PROSITE" id="PS52016">
    <property type="entry name" value="TONB_DEPENDENT_REC_3"/>
    <property type="match status" value="1"/>
</dbReference>
<dbReference type="InterPro" id="IPR023996">
    <property type="entry name" value="TonB-dep_OMP_SusC/RagA"/>
</dbReference>
<dbReference type="InterPro" id="IPR023997">
    <property type="entry name" value="TonB-dep_OMP_SusC/RagA_CS"/>
</dbReference>
<dbReference type="Gene3D" id="2.40.170.20">
    <property type="entry name" value="TonB-dependent receptor, beta-barrel domain"/>
    <property type="match status" value="1"/>
</dbReference>
<dbReference type="RefSeq" id="WP_106568740.1">
    <property type="nucleotide sequence ID" value="NZ_PYGF01000014.1"/>
</dbReference>
<evidence type="ECO:0000256" key="7">
    <source>
        <dbReference type="PROSITE-ProRule" id="PRU01360"/>
    </source>
</evidence>
<keyword evidence="5 7" id="KW-0472">Membrane</keyword>
<dbReference type="InterPro" id="IPR008969">
    <property type="entry name" value="CarboxyPept-like_regulatory"/>
</dbReference>
<dbReference type="Pfam" id="PF13715">
    <property type="entry name" value="CarbopepD_reg_2"/>
    <property type="match status" value="1"/>
</dbReference>
<evidence type="ECO:0000256" key="4">
    <source>
        <dbReference type="ARBA" id="ARBA00022692"/>
    </source>
</evidence>
<evidence type="ECO:0000259" key="9">
    <source>
        <dbReference type="Pfam" id="PF07715"/>
    </source>
</evidence>
<keyword evidence="2 7" id="KW-0813">Transport</keyword>
<organism evidence="10 11">
    <name type="scientific">Cecembia rubra</name>
    <dbReference type="NCBI Taxonomy" id="1485585"/>
    <lineage>
        <taxon>Bacteria</taxon>
        <taxon>Pseudomonadati</taxon>
        <taxon>Bacteroidota</taxon>
        <taxon>Cytophagia</taxon>
        <taxon>Cytophagales</taxon>
        <taxon>Cyclobacteriaceae</taxon>
        <taxon>Cecembia</taxon>
    </lineage>
</organism>
<dbReference type="Pfam" id="PF07715">
    <property type="entry name" value="Plug"/>
    <property type="match status" value="1"/>
</dbReference>
<dbReference type="NCBIfam" id="TIGR04056">
    <property type="entry name" value="OMP_RagA_SusC"/>
    <property type="match status" value="1"/>
</dbReference>
<proteinExistence type="inferred from homology"/>
<dbReference type="PROSITE" id="PS51257">
    <property type="entry name" value="PROKAR_LIPOPROTEIN"/>
    <property type="match status" value="1"/>
</dbReference>
<protein>
    <submittedName>
        <fullName evidence="10">TonB-linked SusC/RagA family outer membrane protein</fullName>
    </submittedName>
</protein>
<comment type="subcellular location">
    <subcellularLocation>
        <location evidence="1 7">Cell outer membrane</location>
        <topology evidence="1 7">Multi-pass membrane protein</topology>
    </subcellularLocation>
</comment>
<dbReference type="SUPFAM" id="SSF56935">
    <property type="entry name" value="Porins"/>
    <property type="match status" value="1"/>
</dbReference>
<evidence type="ECO:0000256" key="1">
    <source>
        <dbReference type="ARBA" id="ARBA00004571"/>
    </source>
</evidence>
<keyword evidence="4 7" id="KW-0812">Transmembrane</keyword>
<feature type="chain" id="PRO_5015123108" evidence="8">
    <location>
        <begin position="22"/>
        <end position="1068"/>
    </location>
</feature>
<keyword evidence="8" id="KW-0732">Signal</keyword>
<sequence length="1068" mass="120454">MKQILLLSLFLSFLGCSILLAQTNRSVTGTVKDANDGNPIPGVIIKVKNETRATISDEKGRFSLAIEDSYEFLELSYIGYARQQVRIPNDLSKMLEINLAREDMDLVEVEVYSTGFQELSKERATGSFVALDRELVNRRVSTGILDRLEDVTSGLIFNRAGSLSDPISIRGRSTIFANTRPLIVIDNFPYDGPIENINPNDVESITVLRDAAAASIWGARAGNGVIVITTKSGSKVTGMRASVNMNTNIIEVPDLFYRPRMSASQMIEVEDLLFRRGSFNSAENSPNRTALSYGVEAMIAQREGRISEEEKNRLLSDFSTHDIRNDLTKYFYRNQVNKQFSFDINGSTDLVNYIFSAGYDHNTEEVTGNDNSRLTLNSKNTWTLLSGKMRLSTGMYYSQTVRNVGTELPNVLDYSIYDRLVSPSGEALPITRTYSTRFLETVENNVPGMLDWRYRPVDEIGMLDHRNGFNDLRLNAGLHYDLTKGLQIEVLHQFWKGNGAMENYSPQISFFTRDLINRFTQMGPGGNLTYPVPVGSILDWGITESQSHNFRSQIRYHKEIKDHELNFLGGFEAKDLKSEGRNSRIYGYRRENGTSQFVDNATLFRTFHNPNMIQRIPPGESISGMVERYISYYANAAYHFRKKYGLTASARRDASNLFGVNTNQRSVPLWSVGGSWIMSEETFLRASWIDYLKLRTTFGFNGNVDRTLSSFTTATYMAGSINRMTGLPFARITNPPNPNLRWEKIGILNFGLDFSLVRDRFSGSLEFYRKTGEDLIGTVPMPTSTGVVNFRGNFADTRTMGADLILRTEILRTTGFGWTSNLLASHVYEKVTGYETQAVPIQVLTFGGGTGLPAPVQGRPLIAIYSYKSAGLDPDTGMPRGYLNGEPSTNYPSILGTTGIDDLIYHGPSRPVHFGAWRNDFSYRSFSLSVNISYRLGYYFRRESVNYGELLAGRISHSDYGLRWQNPGDELSTVIPAFPTVPNLNRDRFFQFSEDLVERGDNIRLQDIRLGYRLNLKKQSSKLPSGIEVYSYFNNIALLWKATDQPVDPDFPLMRPQRSIAFGLRIDL</sequence>
<evidence type="ECO:0000256" key="5">
    <source>
        <dbReference type="ARBA" id="ARBA00023136"/>
    </source>
</evidence>
<gene>
    <name evidence="10" type="ORF">CLV48_11446</name>
</gene>
<name>A0A2P8DVL6_9BACT</name>
<dbReference type="InterPro" id="IPR037066">
    <property type="entry name" value="Plug_dom_sf"/>
</dbReference>
<dbReference type="InterPro" id="IPR012910">
    <property type="entry name" value="Plug_dom"/>
</dbReference>
<reference evidence="10 11" key="1">
    <citation type="submission" date="2018-03" db="EMBL/GenBank/DDBJ databases">
        <title>Genomic Encyclopedia of Archaeal and Bacterial Type Strains, Phase II (KMG-II): from individual species to whole genera.</title>
        <authorList>
            <person name="Goeker M."/>
        </authorList>
    </citation>
    <scope>NUCLEOTIDE SEQUENCE [LARGE SCALE GENOMIC DNA]</scope>
    <source>
        <strain evidence="10 11">DSM 28057</strain>
    </source>
</reference>
<evidence type="ECO:0000313" key="10">
    <source>
        <dbReference type="EMBL" id="PSL01244.1"/>
    </source>
</evidence>
<keyword evidence="6 7" id="KW-0998">Cell outer membrane</keyword>
<evidence type="ECO:0000256" key="6">
    <source>
        <dbReference type="ARBA" id="ARBA00023237"/>
    </source>
</evidence>
<dbReference type="GO" id="GO:0009279">
    <property type="term" value="C:cell outer membrane"/>
    <property type="evidence" value="ECO:0007669"/>
    <property type="project" value="UniProtKB-SubCell"/>
</dbReference>
<evidence type="ECO:0000256" key="8">
    <source>
        <dbReference type="SAM" id="SignalP"/>
    </source>
</evidence>
<dbReference type="SUPFAM" id="SSF49464">
    <property type="entry name" value="Carboxypeptidase regulatory domain-like"/>
    <property type="match status" value="1"/>
</dbReference>